<dbReference type="InterPro" id="IPR050639">
    <property type="entry name" value="SSR_resolvase"/>
</dbReference>
<evidence type="ECO:0000256" key="1">
    <source>
        <dbReference type="SAM" id="Coils"/>
    </source>
</evidence>
<dbReference type="SMART" id="SM00857">
    <property type="entry name" value="Resolvase"/>
    <property type="match status" value="1"/>
</dbReference>
<evidence type="ECO:0000313" key="4">
    <source>
        <dbReference type="Proteomes" id="UP000264960"/>
    </source>
</evidence>
<dbReference type="PROSITE" id="PS51736">
    <property type="entry name" value="RECOMBINASES_3"/>
    <property type="match status" value="1"/>
</dbReference>
<dbReference type="Gene3D" id="3.40.50.1390">
    <property type="entry name" value="Resolvase, N-terminal catalytic domain"/>
    <property type="match status" value="1"/>
</dbReference>
<dbReference type="InterPro" id="IPR036162">
    <property type="entry name" value="Resolvase-like_N_sf"/>
</dbReference>
<dbReference type="GO" id="GO:0003677">
    <property type="term" value="F:DNA binding"/>
    <property type="evidence" value="ECO:0007669"/>
    <property type="project" value="InterPro"/>
</dbReference>
<dbReference type="InterPro" id="IPR006119">
    <property type="entry name" value="Resolv_N"/>
</dbReference>
<dbReference type="Gene3D" id="3.90.1750.20">
    <property type="entry name" value="Putative Large Serine Recombinase, Chain B, Domain 2"/>
    <property type="match status" value="1"/>
</dbReference>
<dbReference type="Proteomes" id="UP000264960">
    <property type="component" value="Chromosome"/>
</dbReference>
<name>A0AAD0HSH1_BACPU</name>
<dbReference type="GO" id="GO:0000150">
    <property type="term" value="F:DNA strand exchange activity"/>
    <property type="evidence" value="ECO:0007669"/>
    <property type="project" value="InterPro"/>
</dbReference>
<evidence type="ECO:0000259" key="2">
    <source>
        <dbReference type="PROSITE" id="PS51736"/>
    </source>
</evidence>
<feature type="coiled-coil region" evidence="1">
    <location>
        <begin position="375"/>
        <end position="423"/>
    </location>
</feature>
<gene>
    <name evidence="3" type="ORF">C5695_10240</name>
</gene>
<dbReference type="EMBL" id="CP027116">
    <property type="protein sequence ID" value="AVM26149.1"/>
    <property type="molecule type" value="Genomic_DNA"/>
</dbReference>
<organism evidence="3 4">
    <name type="scientific">Bacillus pumilus</name>
    <name type="common">Bacillus mesentericus</name>
    <dbReference type="NCBI Taxonomy" id="1408"/>
    <lineage>
        <taxon>Bacteria</taxon>
        <taxon>Bacillati</taxon>
        <taxon>Bacillota</taxon>
        <taxon>Bacilli</taxon>
        <taxon>Bacillales</taxon>
        <taxon>Bacillaceae</taxon>
        <taxon>Bacillus</taxon>
    </lineage>
</organism>
<keyword evidence="1" id="KW-0175">Coiled coil</keyword>
<accession>A0AAD0HSH1</accession>
<dbReference type="PANTHER" id="PTHR30461">
    <property type="entry name" value="DNA-INVERTASE FROM LAMBDOID PROPHAGE"/>
    <property type="match status" value="1"/>
</dbReference>
<dbReference type="PANTHER" id="PTHR30461:SF23">
    <property type="entry name" value="DNA RECOMBINASE-RELATED"/>
    <property type="match status" value="1"/>
</dbReference>
<dbReference type="AlphaFoldDB" id="A0AAD0HSH1"/>
<dbReference type="Pfam" id="PF00239">
    <property type="entry name" value="Resolvase"/>
    <property type="match status" value="1"/>
</dbReference>
<feature type="domain" description="Resolvase/invertase-type recombinase catalytic" evidence="2">
    <location>
        <begin position="11"/>
        <end position="158"/>
    </location>
</feature>
<protein>
    <submittedName>
        <fullName evidence="3">Recombinase family protein</fullName>
    </submittedName>
</protein>
<sequence>MIKMNIDKNSKVAVYSRKSREDPDTEDTLLKHREQLKALLTRYSFTDVEWFEEVVSSDSIDNRPIFSRLLPRIRSGEFDVVCVIANDRLSRGSQIDSGRIMEAFKESNTLLITPQKIYNMSNESDEMLSEFELVIARNEYRAIKRRLLNGRKGAVKEGRPHSGSVPFGFKWDKNDKTAKVNEEKIKIYRMMIDWFLKEEMSSAAIADRLNQLEIPPPSSRGKMWYGEVVTYLLLNDFHRGYVWYGNDEKNKGVHQPTKTEEEHTQIVERITKLRTYPDVGRRLNMNSHKLSGIVRCPYCLKVQNVHQPKGRQKHVRKCLRKSSAREPMCETTKGINEDILYSAILQEMKQYSSEIFKRNENRESAETTTISVHLIELKEKAIKKLRGRIERLKELYLDGDLDKNEYKEKLEKAQGNLMKSEKELGELYSSIEYQKAKALEKRTSLWQEEDVQALLESDEGMSDTEINIVLKKLISHISYKVKDEDGKQPELSVKVYYN</sequence>
<dbReference type="CDD" id="cd00338">
    <property type="entry name" value="Ser_Recombinase"/>
    <property type="match status" value="1"/>
</dbReference>
<dbReference type="InterPro" id="IPR011109">
    <property type="entry name" value="DNA_bind_recombinase_dom"/>
</dbReference>
<reference evidence="3 4" key="1">
    <citation type="submission" date="2018-02" db="EMBL/GenBank/DDBJ databases">
        <title>The complete genome of two Bacillus pumilus strains from Cuatro Cienegas, Coahuila, Mexico.</title>
        <authorList>
            <person name="Zarza E."/>
            <person name="Alcaraz L.D."/>
            <person name="Aguilar-Salinas B."/>
            <person name="Islas A."/>
            <person name="Olmedo-Alvarez G."/>
        </authorList>
    </citation>
    <scope>NUCLEOTIDE SEQUENCE [LARGE SCALE GENOMIC DNA]</scope>
    <source>
        <strain evidence="3 4">145</strain>
    </source>
</reference>
<evidence type="ECO:0000313" key="3">
    <source>
        <dbReference type="EMBL" id="AVM26149.1"/>
    </source>
</evidence>
<dbReference type="Pfam" id="PF07508">
    <property type="entry name" value="Recombinase"/>
    <property type="match status" value="1"/>
</dbReference>
<dbReference type="SUPFAM" id="SSF53041">
    <property type="entry name" value="Resolvase-like"/>
    <property type="match status" value="1"/>
</dbReference>
<dbReference type="InterPro" id="IPR038109">
    <property type="entry name" value="DNA_bind_recomb_sf"/>
</dbReference>
<proteinExistence type="predicted"/>